<evidence type="ECO:0000313" key="3">
    <source>
        <dbReference type="Proteomes" id="UP000650833"/>
    </source>
</evidence>
<organism evidence="2 3">
    <name type="scientific">Mucor plumbeus</name>
    <dbReference type="NCBI Taxonomy" id="97098"/>
    <lineage>
        <taxon>Eukaryota</taxon>
        <taxon>Fungi</taxon>
        <taxon>Fungi incertae sedis</taxon>
        <taxon>Mucoromycota</taxon>
        <taxon>Mucoromycotina</taxon>
        <taxon>Mucoromycetes</taxon>
        <taxon>Mucorales</taxon>
        <taxon>Mucorineae</taxon>
        <taxon>Mucoraceae</taxon>
        <taxon>Mucor</taxon>
    </lineage>
</organism>
<feature type="compositionally biased region" description="Basic and acidic residues" evidence="1">
    <location>
        <begin position="133"/>
        <end position="147"/>
    </location>
</feature>
<reference evidence="2" key="1">
    <citation type="submission" date="2020-12" db="EMBL/GenBank/DDBJ databases">
        <title>Metabolic potential, ecology and presence of endohyphal bacteria is reflected in genomic diversity of Mucoromycotina.</title>
        <authorList>
            <person name="Muszewska A."/>
            <person name="Okrasinska A."/>
            <person name="Steczkiewicz K."/>
            <person name="Drgas O."/>
            <person name="Orlowska M."/>
            <person name="Perlinska-Lenart U."/>
            <person name="Aleksandrzak-Piekarczyk T."/>
            <person name="Szatraj K."/>
            <person name="Zielenkiewicz U."/>
            <person name="Pilsyk S."/>
            <person name="Malc E."/>
            <person name="Mieczkowski P."/>
            <person name="Kruszewska J.S."/>
            <person name="Biernat P."/>
            <person name="Pawlowska J."/>
        </authorList>
    </citation>
    <scope>NUCLEOTIDE SEQUENCE</scope>
    <source>
        <strain evidence="2">CBS 226.32</strain>
    </source>
</reference>
<proteinExistence type="predicted"/>
<sequence>MSNTNNFASNSSTSLKPTIKRKKRLLSSATRSVKPEINETTTISPQKKRKRKLNIPTLDKPLIERTSSTSPPPPPPTTTTTTATTNAATNATNSALFSSSSSSSLPSLPSSQQQPITPMSTPVKRSIRAASEAIEKREKQRKTKEIKLPSPPKPTLPNPEKAPVLKRKRKLNTQKIFIPKSSSQEFEENGDDSYDKYLESNNSTPITTTNSITNLSTFTIPSKDEAKPAIVIGVPTKKRKLGRTTTTTARSTIKKPEMTDNTTASTTTTTTVISAIESAEEDSNIKASKLDLSKHSILPNQSYVAHLPQTHNNRRRRSTTASTATSVSSTGDNISMTSHNDIDATSNIMMNMENYVTKSSPTIFYDAISDFEDMNLDDDDESLNNANEETMSECSNNINIEDEKLPQQSNGSFWGSILNPFKH</sequence>
<dbReference type="OrthoDB" id="2284034at2759"/>
<gene>
    <name evidence="2" type="ORF">INT46_003838</name>
</gene>
<feature type="region of interest" description="Disordered" evidence="1">
    <location>
        <begin position="308"/>
        <end position="338"/>
    </location>
</feature>
<dbReference type="Proteomes" id="UP000650833">
    <property type="component" value="Unassembled WGS sequence"/>
</dbReference>
<feature type="region of interest" description="Disordered" evidence="1">
    <location>
        <begin position="1"/>
        <end position="83"/>
    </location>
</feature>
<comment type="caution">
    <text evidence="2">The sequence shown here is derived from an EMBL/GenBank/DDBJ whole genome shotgun (WGS) entry which is preliminary data.</text>
</comment>
<protein>
    <submittedName>
        <fullName evidence="2">Uncharacterized protein</fullName>
    </submittedName>
</protein>
<accession>A0A8H7V1G8</accession>
<name>A0A8H7V1G8_9FUNG</name>
<keyword evidence="3" id="KW-1185">Reference proteome</keyword>
<evidence type="ECO:0000313" key="2">
    <source>
        <dbReference type="EMBL" id="KAG2198054.1"/>
    </source>
</evidence>
<dbReference type="AlphaFoldDB" id="A0A8H7V1G8"/>
<feature type="compositionally biased region" description="Low complexity" evidence="1">
    <location>
        <begin position="319"/>
        <end position="330"/>
    </location>
</feature>
<dbReference type="EMBL" id="JAEPRC010000403">
    <property type="protein sequence ID" value="KAG2198054.1"/>
    <property type="molecule type" value="Genomic_DNA"/>
</dbReference>
<feature type="region of interest" description="Disordered" evidence="1">
    <location>
        <begin position="95"/>
        <end position="164"/>
    </location>
</feature>
<evidence type="ECO:0000256" key="1">
    <source>
        <dbReference type="SAM" id="MobiDB-lite"/>
    </source>
</evidence>
<feature type="compositionally biased region" description="Low complexity" evidence="1">
    <location>
        <begin position="95"/>
        <end position="111"/>
    </location>
</feature>
<feature type="compositionally biased region" description="Low complexity" evidence="1">
    <location>
        <begin position="1"/>
        <end position="14"/>
    </location>
</feature>